<name>A0A6J6PH27_9ZZZZ</name>
<dbReference type="PANTHER" id="PTHR42844">
    <property type="entry name" value="DIHYDRONEOPTERIN ALDOLASE 1-RELATED"/>
    <property type="match status" value="1"/>
</dbReference>
<dbReference type="Gene3D" id="3.30.1130.10">
    <property type="match status" value="1"/>
</dbReference>
<organism evidence="9">
    <name type="scientific">freshwater metagenome</name>
    <dbReference type="NCBI Taxonomy" id="449393"/>
    <lineage>
        <taxon>unclassified sequences</taxon>
        <taxon>metagenomes</taxon>
        <taxon>ecological metagenomes</taxon>
    </lineage>
</organism>
<dbReference type="EMBL" id="CAEZXV010000017">
    <property type="protein sequence ID" value="CAB4696043.1"/>
    <property type="molecule type" value="Genomic_DNA"/>
</dbReference>
<comment type="catalytic activity">
    <reaction evidence="1">
        <text>7,8-dihydroneopterin = 6-hydroxymethyl-7,8-dihydropterin + glycolaldehyde</text>
        <dbReference type="Rhea" id="RHEA:10540"/>
        <dbReference type="ChEBI" id="CHEBI:17001"/>
        <dbReference type="ChEBI" id="CHEBI:17071"/>
        <dbReference type="ChEBI" id="CHEBI:44841"/>
        <dbReference type="EC" id="4.1.2.25"/>
    </reaction>
</comment>
<reference evidence="9" key="1">
    <citation type="submission" date="2020-05" db="EMBL/GenBank/DDBJ databases">
        <authorList>
            <person name="Chiriac C."/>
            <person name="Salcher M."/>
            <person name="Ghai R."/>
            <person name="Kavagutti S V."/>
        </authorList>
    </citation>
    <scope>NUCLEOTIDE SEQUENCE</scope>
</reference>
<dbReference type="Pfam" id="PF02152">
    <property type="entry name" value="FolB"/>
    <property type="match status" value="1"/>
</dbReference>
<dbReference type="InterPro" id="IPR006157">
    <property type="entry name" value="FolB_dom"/>
</dbReference>
<dbReference type="CDD" id="cd00534">
    <property type="entry name" value="DHNA_DHNTPE"/>
    <property type="match status" value="1"/>
</dbReference>
<evidence type="ECO:0000256" key="4">
    <source>
        <dbReference type="ARBA" id="ARBA00013043"/>
    </source>
</evidence>
<dbReference type="SMART" id="SM00905">
    <property type="entry name" value="FolB"/>
    <property type="match status" value="1"/>
</dbReference>
<comment type="pathway">
    <text evidence="2">Cofactor biosynthesis; tetrahydrofolate biosynthesis; 2-amino-4-hydroxy-6-hydroxymethyl-7,8-dihydropteridine diphosphate from 7,8-dihydroneopterin triphosphate: step 3/4.</text>
</comment>
<evidence type="ECO:0000256" key="5">
    <source>
        <dbReference type="ARBA" id="ARBA00022909"/>
    </source>
</evidence>
<protein>
    <recommendedName>
        <fullName evidence="4">dihydroneopterin aldolase</fullName>
        <ecNumber evidence="4">4.1.2.25</ecNumber>
    </recommendedName>
    <alternativeName>
        <fullName evidence="7">7,8-dihydroneopterin aldolase</fullName>
    </alternativeName>
</protein>
<dbReference type="GO" id="GO:0005737">
    <property type="term" value="C:cytoplasm"/>
    <property type="evidence" value="ECO:0007669"/>
    <property type="project" value="TreeGrafter"/>
</dbReference>
<dbReference type="EC" id="4.1.2.25" evidence="4"/>
<evidence type="ECO:0000256" key="3">
    <source>
        <dbReference type="ARBA" id="ARBA00005708"/>
    </source>
</evidence>
<dbReference type="SUPFAM" id="SSF55620">
    <property type="entry name" value="Tetrahydrobiopterin biosynthesis enzymes-like"/>
    <property type="match status" value="1"/>
</dbReference>
<keyword evidence="5" id="KW-0289">Folate biosynthesis</keyword>
<proteinExistence type="inferred from homology"/>
<keyword evidence="6" id="KW-0456">Lyase</keyword>
<comment type="similarity">
    <text evidence="3">Belongs to the DHNA family.</text>
</comment>
<dbReference type="AlphaFoldDB" id="A0A6J6PH27"/>
<dbReference type="FunFam" id="3.30.1130.10:FF:000003">
    <property type="entry name" value="7,8-dihydroneopterin aldolase"/>
    <property type="match status" value="1"/>
</dbReference>
<dbReference type="NCBIfam" id="TIGR00525">
    <property type="entry name" value="folB"/>
    <property type="match status" value="1"/>
</dbReference>
<accession>A0A6J6PH27</accession>
<evidence type="ECO:0000259" key="8">
    <source>
        <dbReference type="SMART" id="SM00905"/>
    </source>
</evidence>
<evidence type="ECO:0000313" key="9">
    <source>
        <dbReference type="EMBL" id="CAB4696043.1"/>
    </source>
</evidence>
<dbReference type="InterPro" id="IPR043133">
    <property type="entry name" value="GTP-CH-I_C/QueF"/>
</dbReference>
<feature type="domain" description="Dihydroneopterin aldolase/epimerase" evidence="8">
    <location>
        <begin position="5"/>
        <end position="118"/>
    </location>
</feature>
<dbReference type="GO" id="GO:0004150">
    <property type="term" value="F:dihydroneopterin aldolase activity"/>
    <property type="evidence" value="ECO:0007669"/>
    <property type="project" value="UniProtKB-EC"/>
</dbReference>
<gene>
    <name evidence="9" type="ORF">UFOPK2598_00325</name>
</gene>
<evidence type="ECO:0000256" key="2">
    <source>
        <dbReference type="ARBA" id="ARBA00005013"/>
    </source>
</evidence>
<dbReference type="NCBIfam" id="TIGR00526">
    <property type="entry name" value="folB_dom"/>
    <property type="match status" value="1"/>
</dbReference>
<dbReference type="PANTHER" id="PTHR42844:SF1">
    <property type="entry name" value="DIHYDRONEOPTERIN ALDOLASE 1-RELATED"/>
    <property type="match status" value="1"/>
</dbReference>
<sequence length="120" mass="12944">MKDHISLLGISAIGFHGVFPDERRDGQIFSVDLKLFLDLEPASKSDDLVLTVNYASVAAIAVEEIAGEPLDLIEALASRISSRILGDFPLIESIEVTVHKPSAPVGVNFSDISVTIVRSR</sequence>
<evidence type="ECO:0000256" key="6">
    <source>
        <dbReference type="ARBA" id="ARBA00023239"/>
    </source>
</evidence>
<dbReference type="GO" id="GO:0046656">
    <property type="term" value="P:folic acid biosynthetic process"/>
    <property type="evidence" value="ECO:0007669"/>
    <property type="project" value="UniProtKB-KW"/>
</dbReference>
<evidence type="ECO:0000256" key="1">
    <source>
        <dbReference type="ARBA" id="ARBA00001353"/>
    </source>
</evidence>
<dbReference type="InterPro" id="IPR006156">
    <property type="entry name" value="Dihydroneopterin_aldolase"/>
</dbReference>
<evidence type="ECO:0000256" key="7">
    <source>
        <dbReference type="ARBA" id="ARBA00032903"/>
    </source>
</evidence>